<name>A0A813ITE5_POLGL</name>
<dbReference type="InterPro" id="IPR029058">
    <property type="entry name" value="AB_hydrolase_fold"/>
</dbReference>
<proteinExistence type="predicted"/>
<dbReference type="InterPro" id="IPR001031">
    <property type="entry name" value="Thioesterase"/>
</dbReference>
<dbReference type="GO" id="GO:0050660">
    <property type="term" value="F:flavin adenine dinucleotide binding"/>
    <property type="evidence" value="ECO:0007669"/>
    <property type="project" value="TreeGrafter"/>
</dbReference>
<dbReference type="GO" id="GO:0004497">
    <property type="term" value="F:monooxygenase activity"/>
    <property type="evidence" value="ECO:0007669"/>
    <property type="project" value="TreeGrafter"/>
</dbReference>
<protein>
    <recommendedName>
        <fullName evidence="3">Thioesterase domain-containing protein</fullName>
    </recommendedName>
</protein>
<dbReference type="AlphaFoldDB" id="A0A813ITE5"/>
<dbReference type="SUPFAM" id="SSF53474">
    <property type="entry name" value="alpha/beta-Hydrolases"/>
    <property type="match status" value="1"/>
</dbReference>
<evidence type="ECO:0000259" key="3">
    <source>
        <dbReference type="Pfam" id="PF00975"/>
    </source>
</evidence>
<gene>
    <name evidence="4" type="ORF">PGLA2088_LOCUS14240</name>
</gene>
<dbReference type="EMBL" id="CAJNNW010017302">
    <property type="protein sequence ID" value="CAE8660699.1"/>
    <property type="molecule type" value="Genomic_DNA"/>
</dbReference>
<organism evidence="4 5">
    <name type="scientific">Polarella glacialis</name>
    <name type="common">Dinoflagellate</name>
    <dbReference type="NCBI Taxonomy" id="89957"/>
    <lineage>
        <taxon>Eukaryota</taxon>
        <taxon>Sar</taxon>
        <taxon>Alveolata</taxon>
        <taxon>Dinophyceae</taxon>
        <taxon>Suessiales</taxon>
        <taxon>Suessiaceae</taxon>
        <taxon>Polarella</taxon>
    </lineage>
</organism>
<dbReference type="Proteomes" id="UP000626109">
    <property type="component" value="Unassembled WGS sequence"/>
</dbReference>
<feature type="region of interest" description="Disordered" evidence="2">
    <location>
        <begin position="115"/>
        <end position="137"/>
    </location>
</feature>
<sequence>MSDAVTLQQPMALAVGGITPDPVVPEEIDSLKPEQQKAVRGLLAIGAQIGISDDQQAQQRQRVLDRCSTERWLDENEREWYALDSMLRSRPWAAKKDKPFKYPFREVTNAMRTVEGPWVGDDRDPPNSRRSNLSTETAPSAPVLVQLLPVVEFPPARRILLFTPEFGSAEALRGCASGFARSFAAAEGAGSCDVWAVSWQGWSDFEEMIGQLLHKVLSFADAVNTVWFGHSAGAIVAYELLKRFEAHHSPNLPVALVVSGCPAPHLFEEECQPWKQHPWLLRFRRAADFDDLTEGQRDVLERDFQVIAQHSVSSVWADALLSSGSAPPAVLARCRSAAPLSAAQREAILGDLCTLQSYRFRHGDQNRETLVPVLAICHDEDPLVRPEAVEAWREYSSSPSSFEFCALEDFEDAELLAEQGHGFCRNPVQTLLDKVAEVFRKYQVSKDVEEILPDIGPVDGPIPEEIDCVVVGAGIAGITQAKALAESGKSVVVFDRYRTVGGIWMYYANNFSRVNSSEPAYRIVNQKGLGSRPNEDHTPRHDILRDTFTIASTHLYGKFRCNADVVKISKREDRTYDLSVRCLTTSRVYNVHAKVVSFNVNRRIGKRRSITWPGAEHFRGEEVYGYANEVLDLKFWGKKVLVVGAGAFAFENLRTAIERGAKQVTILGRRSGTTCPKWIDMIAFLRPLDKYFNTNKSGNIISFDAWRQCYKDACLDTPECWEEGLLKPHNHTVSVSDLAFLGGYYGLVDLRVGEIASFRPDGQGVLLKDGSGLDCDIVIKATGFHLNDEVPAVTGYSKIHSFNLLDFNLNYGAEPLLDGGQFGPSSKNKDQTGEPDEQSIREGMAVLAQMQLPDLTLRANPFGSSYVGGMLSA</sequence>
<dbReference type="PANTHER" id="PTHR43539">
    <property type="entry name" value="FLAVIN-BINDING MONOOXYGENASE-LIKE PROTEIN (AFU_ORTHOLOGUE AFUA_4G09220)"/>
    <property type="match status" value="1"/>
</dbReference>
<accession>A0A813ITE5</accession>
<evidence type="ECO:0000256" key="2">
    <source>
        <dbReference type="SAM" id="MobiDB-lite"/>
    </source>
</evidence>
<dbReference type="InterPro" id="IPR036188">
    <property type="entry name" value="FAD/NAD-bd_sf"/>
</dbReference>
<reference evidence="4" key="1">
    <citation type="submission" date="2021-02" db="EMBL/GenBank/DDBJ databases">
        <authorList>
            <person name="Dougan E. K."/>
            <person name="Rhodes N."/>
            <person name="Thang M."/>
            <person name="Chan C."/>
        </authorList>
    </citation>
    <scope>NUCLEOTIDE SEQUENCE</scope>
</reference>
<feature type="compositionally biased region" description="Polar residues" evidence="2">
    <location>
        <begin position="128"/>
        <end position="137"/>
    </location>
</feature>
<dbReference type="PRINTS" id="PR00411">
    <property type="entry name" value="PNDRDTASEI"/>
</dbReference>
<dbReference type="SUPFAM" id="SSF51905">
    <property type="entry name" value="FAD/NAD(P)-binding domain"/>
    <property type="match status" value="1"/>
</dbReference>
<dbReference type="Gene3D" id="3.40.50.1820">
    <property type="entry name" value="alpha/beta hydrolase"/>
    <property type="match status" value="1"/>
</dbReference>
<dbReference type="Gene3D" id="3.50.50.60">
    <property type="entry name" value="FAD/NAD(P)-binding domain"/>
    <property type="match status" value="1"/>
</dbReference>
<evidence type="ECO:0000256" key="1">
    <source>
        <dbReference type="ARBA" id="ARBA00023002"/>
    </source>
</evidence>
<dbReference type="PANTHER" id="PTHR43539:SF78">
    <property type="entry name" value="FLAVIN-CONTAINING MONOOXYGENASE"/>
    <property type="match status" value="1"/>
</dbReference>
<keyword evidence="1" id="KW-0560">Oxidoreductase</keyword>
<dbReference type="Pfam" id="PF00975">
    <property type="entry name" value="Thioesterase"/>
    <property type="match status" value="1"/>
</dbReference>
<feature type="non-terminal residue" evidence="4">
    <location>
        <position position="873"/>
    </location>
</feature>
<evidence type="ECO:0000313" key="4">
    <source>
        <dbReference type="EMBL" id="CAE8660699.1"/>
    </source>
</evidence>
<feature type="domain" description="Thioesterase" evidence="3">
    <location>
        <begin position="188"/>
        <end position="332"/>
    </location>
</feature>
<dbReference type="InterPro" id="IPR050982">
    <property type="entry name" value="Auxin_biosynth/cation_transpt"/>
</dbReference>
<comment type="caution">
    <text evidence="4">The sequence shown here is derived from an EMBL/GenBank/DDBJ whole genome shotgun (WGS) entry which is preliminary data.</text>
</comment>
<evidence type="ECO:0000313" key="5">
    <source>
        <dbReference type="Proteomes" id="UP000626109"/>
    </source>
</evidence>
<dbReference type="Pfam" id="PF13450">
    <property type="entry name" value="NAD_binding_8"/>
    <property type="match status" value="1"/>
</dbReference>